<dbReference type="InterPro" id="IPR012349">
    <property type="entry name" value="Split_barrel_FMN-bd"/>
</dbReference>
<dbReference type="Pfam" id="PF12900">
    <property type="entry name" value="Pyridox_ox_2"/>
    <property type="match status" value="1"/>
</dbReference>
<evidence type="ECO:0000313" key="2">
    <source>
        <dbReference type="Proteomes" id="UP001432000"/>
    </source>
</evidence>
<dbReference type="Gene3D" id="2.30.110.10">
    <property type="entry name" value="Electron Transport, Fmn-binding Protein, Chain A"/>
    <property type="match status" value="1"/>
</dbReference>
<evidence type="ECO:0000313" key="1">
    <source>
        <dbReference type="EMBL" id="WXG66563.1"/>
    </source>
</evidence>
<proteinExistence type="predicted"/>
<organism evidence="1 2">
    <name type="scientific">Rhodococcus sovatensis</name>
    <dbReference type="NCBI Taxonomy" id="1805840"/>
    <lineage>
        <taxon>Bacteria</taxon>
        <taxon>Bacillati</taxon>
        <taxon>Actinomycetota</taxon>
        <taxon>Actinomycetes</taxon>
        <taxon>Mycobacteriales</taxon>
        <taxon>Nocardiaceae</taxon>
        <taxon>Rhodococcus</taxon>
    </lineage>
</organism>
<dbReference type="InterPro" id="IPR024747">
    <property type="entry name" value="Pyridox_Oxase-rel"/>
</dbReference>
<reference evidence="1 2" key="1">
    <citation type="submission" date="2024-03" db="EMBL/GenBank/DDBJ databases">
        <title>Natural products discovery in diverse microorganisms through a two-stage MS feature dereplication strategy.</title>
        <authorList>
            <person name="Zhang R."/>
        </authorList>
    </citation>
    <scope>NUCLEOTIDE SEQUENCE [LARGE SCALE GENOMIC DNA]</scope>
    <source>
        <strain evidence="1 2">18930</strain>
    </source>
</reference>
<name>A0ABZ2PHG5_9NOCA</name>
<dbReference type="EMBL" id="CP147846">
    <property type="protein sequence ID" value="WXG66563.1"/>
    <property type="molecule type" value="Genomic_DNA"/>
</dbReference>
<protein>
    <submittedName>
        <fullName evidence="1">Pyridoxamine 5'-phosphate oxidase family protein</fullName>
    </submittedName>
</protein>
<dbReference type="PANTHER" id="PTHR34071:SF2">
    <property type="entry name" value="FLAVIN-NUCLEOTIDE-BINDING PROTEIN"/>
    <property type="match status" value="1"/>
</dbReference>
<dbReference type="RefSeq" id="WP_338886010.1">
    <property type="nucleotide sequence ID" value="NZ_CP147846.1"/>
</dbReference>
<dbReference type="SUPFAM" id="SSF50475">
    <property type="entry name" value="FMN-binding split barrel"/>
    <property type="match status" value="1"/>
</dbReference>
<accession>A0ABZ2PHG5</accession>
<sequence length="232" mass="24404">MSIDDMALSPTQRSTVRRGRARARLVRAELADVLASARICHLGVVIDGAPRVLPTVYGVDLEGPDRGGTLYLHGSVAARSLVVAPDADICVTVTTVDGLVLARSGFHHSMNYRSAVVLGRPRLVTDAAERGRALDAIVDQVIPGRSQHLRAHTKKELAATVVLALALYEASVKTRDGGPVDDDVDIEADRVWAGVVPIGEWVGVAEPADNLGSCVNQPAHVSALCSASPGRG</sequence>
<gene>
    <name evidence="1" type="ORF">WDS16_14810</name>
</gene>
<dbReference type="PANTHER" id="PTHR34071">
    <property type="entry name" value="5-NITROIMIDAZOLE ANTIBIOTICS RESISTANCE PROTEIN, NIMA-FAMILY-RELATED PROTEIN-RELATED"/>
    <property type="match status" value="1"/>
</dbReference>
<dbReference type="Proteomes" id="UP001432000">
    <property type="component" value="Chromosome"/>
</dbReference>
<keyword evidence="2" id="KW-1185">Reference proteome</keyword>